<keyword evidence="2" id="KW-1185">Reference proteome</keyword>
<proteinExistence type="predicted"/>
<evidence type="ECO:0000313" key="2">
    <source>
        <dbReference type="Proteomes" id="UP000037267"/>
    </source>
</evidence>
<sequence>MTRQGRVSTIDNINRIARVEFPELDREVTYEIKIAEHVGELHVGNIVLVTFWSGNITDGAIIAELR</sequence>
<dbReference type="RefSeq" id="WP_050355082.1">
    <property type="nucleotide sequence ID" value="NZ_LGSS01000006.1"/>
</dbReference>
<dbReference type="Proteomes" id="UP000037267">
    <property type="component" value="Unassembled WGS sequence"/>
</dbReference>
<gene>
    <name evidence="1" type="ORF">CLPU_6c00460</name>
</gene>
<protein>
    <submittedName>
        <fullName evidence="1">Uncharacterized protein</fullName>
    </submittedName>
</protein>
<organism evidence="1 2">
    <name type="scientific">Gottschalkia purinilytica</name>
    <name type="common">Clostridium purinilyticum</name>
    <dbReference type="NCBI Taxonomy" id="1503"/>
    <lineage>
        <taxon>Bacteria</taxon>
        <taxon>Bacillati</taxon>
        <taxon>Bacillota</taxon>
        <taxon>Tissierellia</taxon>
        <taxon>Tissierellales</taxon>
        <taxon>Gottschalkiaceae</taxon>
        <taxon>Gottschalkia</taxon>
    </lineage>
</organism>
<evidence type="ECO:0000313" key="1">
    <source>
        <dbReference type="EMBL" id="KNF08560.1"/>
    </source>
</evidence>
<reference evidence="2" key="1">
    <citation type="submission" date="2015-07" db="EMBL/GenBank/DDBJ databases">
        <title>Draft genome sequence of the purine-degrading Gottschalkia purinilyticum DSM 1384 (formerly Clostridium purinilyticum).</title>
        <authorList>
            <person name="Poehlein A."/>
            <person name="Schiel-Bengelsdorf B."/>
            <person name="Bengelsdorf F.R."/>
            <person name="Daniel R."/>
            <person name="Duerre P."/>
        </authorList>
    </citation>
    <scope>NUCLEOTIDE SEQUENCE [LARGE SCALE GENOMIC DNA]</scope>
    <source>
        <strain evidence="2">DSM 1384</strain>
    </source>
</reference>
<dbReference type="STRING" id="1503.CLPU_6c00460"/>
<dbReference type="EMBL" id="LGSS01000006">
    <property type="protein sequence ID" value="KNF08560.1"/>
    <property type="molecule type" value="Genomic_DNA"/>
</dbReference>
<accession>A0A0L0WB54</accession>
<dbReference type="AlphaFoldDB" id="A0A0L0WB54"/>
<name>A0A0L0WB54_GOTPU</name>
<dbReference type="OrthoDB" id="2087189at2"/>
<comment type="caution">
    <text evidence="1">The sequence shown here is derived from an EMBL/GenBank/DDBJ whole genome shotgun (WGS) entry which is preliminary data.</text>
</comment>